<accession>D9R574</accession>
<dbReference type="InterPro" id="IPR002725">
    <property type="entry name" value="YgjP-like_metallopeptidase"/>
</dbReference>
<dbReference type="Pfam" id="PF01863">
    <property type="entry name" value="YgjP-like"/>
    <property type="match status" value="1"/>
</dbReference>
<gene>
    <name evidence="2" type="ordered locus">Closa_0652</name>
</gene>
<name>D9R574_LACSW</name>
<dbReference type="EMBL" id="CP002109">
    <property type="protein sequence ID" value="ADL03280.1"/>
    <property type="molecule type" value="Genomic_DNA"/>
</dbReference>
<dbReference type="PANTHER" id="PTHR30399">
    <property type="entry name" value="UNCHARACTERIZED PROTEIN YGJP"/>
    <property type="match status" value="1"/>
</dbReference>
<dbReference type="KEGG" id="csh:Closa_0652"/>
<sequence length="243" mass="28779">MVSFDDGSTCYYRIIQSDRRTLALQVTKTGEVFVRIPNRLAFRTGHELVQKNRDWVFAQLARVRTPREQQESFHWADGASLLLYGHHRVLVVNPDHKKKSFCVQATKERLVVSCPGGPYEEKEREEALEEAVKLWYKQEARRYLAEKTARWSAVMKVDYGRIAIRNQATRWGSCSSRGNLNFNWRLVLLPEELADYVVVHELAHRIHMNHSHAFWEVVERELPDYRLRRRELKGYEAEVYQKY</sequence>
<reference evidence="2" key="1">
    <citation type="submission" date="2010-07" db="EMBL/GenBank/DDBJ databases">
        <title>Complete sequence of Clostridium saccharolyticum WM1.</title>
        <authorList>
            <consortium name="US DOE Joint Genome Institute"/>
            <person name="Lucas S."/>
            <person name="Copeland A."/>
            <person name="Lapidus A."/>
            <person name="Cheng J.-F."/>
            <person name="Bruce D."/>
            <person name="Goodwin L."/>
            <person name="Pitluck S."/>
            <person name="Chertkov O."/>
            <person name="Detter J.C."/>
            <person name="Han C."/>
            <person name="Tapia R."/>
            <person name="Land M."/>
            <person name="Hauser L."/>
            <person name="Chang Y.-J."/>
            <person name="Jeffries C."/>
            <person name="Kyrpides N."/>
            <person name="Ivanova N."/>
            <person name="Mikhailova N."/>
            <person name="Mouttaki H."/>
            <person name="Lin L."/>
            <person name="Zhou J."/>
            <person name="Hemme C.L."/>
            <person name="Woyke T."/>
        </authorList>
    </citation>
    <scope>NUCLEOTIDE SEQUENCE [LARGE SCALE GENOMIC DNA]</scope>
    <source>
        <strain evidence="2">WM1</strain>
    </source>
</reference>
<dbReference type="PANTHER" id="PTHR30399:SF1">
    <property type="entry name" value="UTP PYROPHOSPHATASE"/>
    <property type="match status" value="1"/>
</dbReference>
<evidence type="ECO:0000313" key="3">
    <source>
        <dbReference type="Proteomes" id="UP000001662"/>
    </source>
</evidence>
<dbReference type="eggNOG" id="COG1451">
    <property type="taxonomic scope" value="Bacteria"/>
</dbReference>
<evidence type="ECO:0000259" key="1">
    <source>
        <dbReference type="Pfam" id="PF01863"/>
    </source>
</evidence>
<proteinExistence type="predicted"/>
<dbReference type="Gene3D" id="3.30.2010.10">
    <property type="entry name" value="Metalloproteases ('zincins'), catalytic domain"/>
    <property type="match status" value="1"/>
</dbReference>
<dbReference type="Proteomes" id="UP000001662">
    <property type="component" value="Chromosome"/>
</dbReference>
<protein>
    <recommendedName>
        <fullName evidence="1">YgjP-like metallopeptidase domain-containing protein</fullName>
    </recommendedName>
</protein>
<dbReference type="STRING" id="610130.Closa_0652"/>
<dbReference type="OrthoDB" id="9811177at2"/>
<evidence type="ECO:0000313" key="2">
    <source>
        <dbReference type="EMBL" id="ADL03280.1"/>
    </source>
</evidence>
<dbReference type="AlphaFoldDB" id="D9R574"/>
<dbReference type="HOGENOM" id="CLU_065947_2_2_9"/>
<organism evidence="2 3">
    <name type="scientific">Lacrimispora saccharolytica (strain ATCC 35040 / DSM 2544 / NRCC 2533 / WM1)</name>
    <name type="common">Clostridium saccharolyticum</name>
    <dbReference type="NCBI Taxonomy" id="610130"/>
    <lineage>
        <taxon>Bacteria</taxon>
        <taxon>Bacillati</taxon>
        <taxon>Bacillota</taxon>
        <taxon>Clostridia</taxon>
        <taxon>Lachnospirales</taxon>
        <taxon>Lachnospiraceae</taxon>
        <taxon>Lacrimispora</taxon>
    </lineage>
</organism>
<dbReference type="CDD" id="cd07344">
    <property type="entry name" value="M48_yhfN_like"/>
    <property type="match status" value="1"/>
</dbReference>
<dbReference type="InterPro" id="IPR053136">
    <property type="entry name" value="UTP_pyrophosphatase-like"/>
</dbReference>
<dbReference type="PaxDb" id="610130-Closa_0652"/>
<feature type="domain" description="YgjP-like metallopeptidase" evidence="1">
    <location>
        <begin position="20"/>
        <end position="233"/>
    </location>
</feature>
<keyword evidence="3" id="KW-1185">Reference proteome</keyword>